<protein>
    <submittedName>
        <fullName evidence="2">Uncharacterized protein</fullName>
    </submittedName>
</protein>
<sequence>MQRLLPVTGWSATRAASLLSACSTIALRRRAANPAMSFSTAAQAPANKQSSGQWTRVGTAVAVMLGIATLLQGTKAQDRLALLEQWAEDQLRSVVCTLGLYQAQLGKRPVLLPVIEHLEREREAQRKATIVGKLPSDPEHMEAIFRAHSPTLTRIHEYLAETEQSHEAPIVRRLRDVLQRQEQQQLSSSSAAGSSSSSSSSSSWWSSSSSHSKQQQAQGQHDDPAIPLSVVLAGLRQVVAELETEALDLALPLRLWPQAPSSLQNPDLWKDYMTEMERKADLLTNRSIGEARLSIDFQYDKQPAVAPHAPTSAASSSATAVDAESSKPSSSGTLVA</sequence>
<keyword evidence="3" id="KW-1185">Reference proteome</keyword>
<dbReference type="RefSeq" id="XP_004365576.1">
    <property type="nucleotide sequence ID" value="XM_004365519.2"/>
</dbReference>
<evidence type="ECO:0000313" key="2">
    <source>
        <dbReference type="EMBL" id="KJE89185.1"/>
    </source>
</evidence>
<organism evidence="2 3">
    <name type="scientific">Capsaspora owczarzaki (strain ATCC 30864)</name>
    <dbReference type="NCBI Taxonomy" id="595528"/>
    <lineage>
        <taxon>Eukaryota</taxon>
        <taxon>Filasterea</taxon>
        <taxon>Capsaspora</taxon>
    </lineage>
</organism>
<name>A0A0D2WHQ6_CAPO3</name>
<proteinExistence type="predicted"/>
<evidence type="ECO:0000313" key="3">
    <source>
        <dbReference type="Proteomes" id="UP000008743"/>
    </source>
</evidence>
<feature type="compositionally biased region" description="Polar residues" evidence="1">
    <location>
        <begin position="327"/>
        <end position="336"/>
    </location>
</feature>
<feature type="compositionally biased region" description="Low complexity" evidence="1">
    <location>
        <begin position="305"/>
        <end position="323"/>
    </location>
</feature>
<feature type="region of interest" description="Disordered" evidence="1">
    <location>
        <begin position="305"/>
        <end position="336"/>
    </location>
</feature>
<feature type="compositionally biased region" description="Low complexity" evidence="1">
    <location>
        <begin position="187"/>
        <end position="212"/>
    </location>
</feature>
<dbReference type="EMBL" id="KE346360">
    <property type="protein sequence ID" value="KJE89185.1"/>
    <property type="molecule type" value="Genomic_DNA"/>
</dbReference>
<dbReference type="Proteomes" id="UP000008743">
    <property type="component" value="Unassembled WGS sequence"/>
</dbReference>
<reference evidence="3" key="1">
    <citation type="submission" date="2011-02" db="EMBL/GenBank/DDBJ databases">
        <title>The Genome Sequence of Capsaspora owczarzaki ATCC 30864.</title>
        <authorList>
            <person name="Russ C."/>
            <person name="Cuomo C."/>
            <person name="Burger G."/>
            <person name="Gray M.W."/>
            <person name="Holland P.W.H."/>
            <person name="King N."/>
            <person name="Lang F.B.F."/>
            <person name="Roger A.J."/>
            <person name="Ruiz-Trillo I."/>
            <person name="Young S.K."/>
            <person name="Zeng Q."/>
            <person name="Gargeya S."/>
            <person name="Alvarado L."/>
            <person name="Berlin A."/>
            <person name="Chapman S.B."/>
            <person name="Chen Z."/>
            <person name="Freedman E."/>
            <person name="Gellesch M."/>
            <person name="Goldberg J."/>
            <person name="Griggs A."/>
            <person name="Gujja S."/>
            <person name="Heilman E."/>
            <person name="Heiman D."/>
            <person name="Howarth C."/>
            <person name="Mehta T."/>
            <person name="Neiman D."/>
            <person name="Pearson M."/>
            <person name="Roberts A."/>
            <person name="Saif S."/>
            <person name="Shea T."/>
            <person name="Shenoy N."/>
            <person name="Sisk P."/>
            <person name="Stolte C."/>
            <person name="Sykes S."/>
            <person name="White J."/>
            <person name="Yandava C."/>
            <person name="Haas B."/>
            <person name="Nusbaum C."/>
            <person name="Birren B."/>
        </authorList>
    </citation>
    <scope>NUCLEOTIDE SEQUENCE</scope>
    <source>
        <strain evidence="3">ATCC 30864</strain>
    </source>
</reference>
<evidence type="ECO:0000256" key="1">
    <source>
        <dbReference type="SAM" id="MobiDB-lite"/>
    </source>
</evidence>
<accession>A0A0D2WHQ6</accession>
<dbReference type="InParanoid" id="A0A0D2WHQ6"/>
<gene>
    <name evidence="2" type="ORF">CAOG_000705</name>
</gene>
<dbReference type="AlphaFoldDB" id="A0A0D2WHQ6"/>
<feature type="region of interest" description="Disordered" evidence="1">
    <location>
        <begin position="182"/>
        <end position="222"/>
    </location>
</feature>